<organism evidence="2 3">
    <name type="scientific">Carboxydothermus pertinax</name>
    <dbReference type="NCBI Taxonomy" id="870242"/>
    <lineage>
        <taxon>Bacteria</taxon>
        <taxon>Bacillati</taxon>
        <taxon>Bacillota</taxon>
        <taxon>Clostridia</taxon>
        <taxon>Thermoanaerobacterales</taxon>
        <taxon>Thermoanaerobacteraceae</taxon>
        <taxon>Carboxydothermus</taxon>
    </lineage>
</organism>
<keyword evidence="1" id="KW-0472">Membrane</keyword>
<protein>
    <submittedName>
        <fullName evidence="2">Uncharacterized protein</fullName>
    </submittedName>
</protein>
<dbReference type="AlphaFoldDB" id="A0A1L8CYT0"/>
<dbReference type="Proteomes" id="UP000187485">
    <property type="component" value="Unassembled WGS sequence"/>
</dbReference>
<feature type="transmembrane region" description="Helical" evidence="1">
    <location>
        <begin position="12"/>
        <end position="31"/>
    </location>
</feature>
<sequence length="197" mass="22667">MFILTNSKRFTFFIMILLFIALILNSCGLIQDKELTNEEIKEKLIKKFQEKNLVADNVKVVLIKKIDNQYYAIFNYDEVNLNFETLVAFKVKNNDVEINTISGGMCKTSPDDKIAVASTSYESSSPATKWMFVYGTVFDPKIAKVRVVFSDDKEVVTDVDWQSDYGGYLVYRENFITGFKRIEALDKNLKVIYKIGI</sequence>
<keyword evidence="3" id="KW-1185">Reference proteome</keyword>
<evidence type="ECO:0000313" key="3">
    <source>
        <dbReference type="Proteomes" id="UP000187485"/>
    </source>
</evidence>
<keyword evidence="1" id="KW-0812">Transmembrane</keyword>
<dbReference type="RefSeq" id="WP_075860429.1">
    <property type="nucleotide sequence ID" value="NZ_BDJK01000095.1"/>
</dbReference>
<evidence type="ECO:0000256" key="1">
    <source>
        <dbReference type="SAM" id="Phobius"/>
    </source>
</evidence>
<keyword evidence="1" id="KW-1133">Transmembrane helix</keyword>
<dbReference type="OrthoDB" id="1727612at2"/>
<evidence type="ECO:0000313" key="2">
    <source>
        <dbReference type="EMBL" id="GAV24053.1"/>
    </source>
</evidence>
<name>A0A1L8CYT0_9THEO</name>
<comment type="caution">
    <text evidence="2">The sequence shown here is derived from an EMBL/GenBank/DDBJ whole genome shotgun (WGS) entry which is preliminary data.</text>
</comment>
<proteinExistence type="predicted"/>
<gene>
    <name evidence="2" type="ORF">cpu_25630</name>
</gene>
<dbReference type="EMBL" id="BDJK01000095">
    <property type="protein sequence ID" value="GAV24053.1"/>
    <property type="molecule type" value="Genomic_DNA"/>
</dbReference>
<reference evidence="3" key="1">
    <citation type="submission" date="2016-12" db="EMBL/GenBank/DDBJ databases">
        <title>Draft Genome Sequences od Carboxydothermus pertinax and islandicus, Hydrogenogenic Carboxydotrophic Bacteria.</title>
        <authorList>
            <person name="Fukuyama Y."/>
            <person name="Ohmae K."/>
            <person name="Yoneda Y."/>
            <person name="Yoshida T."/>
            <person name="Sako Y."/>
        </authorList>
    </citation>
    <scope>NUCLEOTIDE SEQUENCE [LARGE SCALE GENOMIC DNA]</scope>
    <source>
        <strain evidence="3">Ug1</strain>
    </source>
</reference>
<accession>A0A1L8CYT0</accession>